<proteinExistence type="predicted"/>
<accession>A0A820SCC6</accession>
<organism evidence="1 2">
    <name type="scientific">Adineta steineri</name>
    <dbReference type="NCBI Taxonomy" id="433720"/>
    <lineage>
        <taxon>Eukaryota</taxon>
        <taxon>Metazoa</taxon>
        <taxon>Spiralia</taxon>
        <taxon>Gnathifera</taxon>
        <taxon>Rotifera</taxon>
        <taxon>Eurotatoria</taxon>
        <taxon>Bdelloidea</taxon>
        <taxon>Adinetida</taxon>
        <taxon>Adinetidae</taxon>
        <taxon>Adineta</taxon>
    </lineage>
</organism>
<dbReference type="EMBL" id="CAJOBB010030996">
    <property type="protein sequence ID" value="CAF4447530.1"/>
    <property type="molecule type" value="Genomic_DNA"/>
</dbReference>
<protein>
    <submittedName>
        <fullName evidence="1">Uncharacterized protein</fullName>
    </submittedName>
</protein>
<dbReference type="AlphaFoldDB" id="A0A820SCC6"/>
<dbReference type="Proteomes" id="UP000663868">
    <property type="component" value="Unassembled WGS sequence"/>
</dbReference>
<evidence type="ECO:0000313" key="2">
    <source>
        <dbReference type="Proteomes" id="UP000663868"/>
    </source>
</evidence>
<gene>
    <name evidence="1" type="ORF">KXQ929_LOCUS53754</name>
</gene>
<comment type="caution">
    <text evidence="1">The sequence shown here is derived from an EMBL/GenBank/DDBJ whole genome shotgun (WGS) entry which is preliminary data.</text>
</comment>
<feature type="non-terminal residue" evidence="1">
    <location>
        <position position="111"/>
    </location>
</feature>
<sequence>YFVDIRETTNIQPHGGAWMPADRSFDRILFWRTVENNSFQLFEYSMSRNLLHNALQIQFGVSTTVLPNVFIVELPDRQEICLMFVTHIGVYRWILKHPTLSNIGQLVRILI</sequence>
<reference evidence="1" key="1">
    <citation type="submission" date="2021-02" db="EMBL/GenBank/DDBJ databases">
        <authorList>
            <person name="Nowell W R."/>
        </authorList>
    </citation>
    <scope>NUCLEOTIDE SEQUENCE</scope>
</reference>
<evidence type="ECO:0000313" key="1">
    <source>
        <dbReference type="EMBL" id="CAF4447530.1"/>
    </source>
</evidence>
<name>A0A820SCC6_9BILA</name>